<dbReference type="InterPro" id="IPR004776">
    <property type="entry name" value="Mem_transp_PIN-like"/>
</dbReference>
<dbReference type="STRING" id="411471.SUBVAR_04649"/>
<evidence type="ECO:0000256" key="8">
    <source>
        <dbReference type="SAM" id="Phobius"/>
    </source>
</evidence>
<feature type="transmembrane region" description="Helical" evidence="8">
    <location>
        <begin position="260"/>
        <end position="279"/>
    </location>
</feature>
<evidence type="ECO:0000256" key="3">
    <source>
        <dbReference type="ARBA" id="ARBA00022448"/>
    </source>
</evidence>
<protein>
    <submittedName>
        <fullName evidence="9">Transporter, auxin efflux carrier (AEC) family protein</fullName>
    </submittedName>
</protein>
<keyword evidence="5 8" id="KW-0812">Transmembrane</keyword>
<comment type="subcellular location">
    <subcellularLocation>
        <location evidence="1">Cell membrane</location>
        <topology evidence="1">Multi-pass membrane protein</topology>
    </subcellularLocation>
</comment>
<dbReference type="Proteomes" id="UP000003438">
    <property type="component" value="Unassembled WGS sequence"/>
</dbReference>
<organism evidence="9 10">
    <name type="scientific">Subdoligranulum variabile DSM 15176</name>
    <dbReference type="NCBI Taxonomy" id="411471"/>
    <lineage>
        <taxon>Bacteria</taxon>
        <taxon>Bacillati</taxon>
        <taxon>Bacillota</taxon>
        <taxon>Clostridia</taxon>
        <taxon>Eubacteriales</taxon>
        <taxon>Oscillospiraceae</taxon>
        <taxon>Subdoligranulum</taxon>
    </lineage>
</organism>
<keyword evidence="10" id="KW-1185">Reference proteome</keyword>
<dbReference type="OrthoDB" id="9794315at2"/>
<evidence type="ECO:0000256" key="4">
    <source>
        <dbReference type="ARBA" id="ARBA00022475"/>
    </source>
</evidence>
<dbReference type="Pfam" id="PF03547">
    <property type="entry name" value="Mem_trans"/>
    <property type="match status" value="1"/>
</dbReference>
<evidence type="ECO:0000256" key="2">
    <source>
        <dbReference type="ARBA" id="ARBA00010145"/>
    </source>
</evidence>
<evidence type="ECO:0000313" key="10">
    <source>
        <dbReference type="Proteomes" id="UP000003438"/>
    </source>
</evidence>
<dbReference type="EMBL" id="ACBY02000014">
    <property type="protein sequence ID" value="EFB77027.1"/>
    <property type="molecule type" value="Genomic_DNA"/>
</dbReference>
<reference evidence="9" key="1">
    <citation type="submission" date="2009-12" db="EMBL/GenBank/DDBJ databases">
        <authorList>
            <person name="Weinstock G."/>
            <person name="Sodergren E."/>
            <person name="Clifton S."/>
            <person name="Fulton L."/>
            <person name="Fulton B."/>
            <person name="Courtney L."/>
            <person name="Fronick C."/>
            <person name="Harrison M."/>
            <person name="Strong C."/>
            <person name="Farmer C."/>
            <person name="Delahaunty K."/>
            <person name="Markovic C."/>
            <person name="Hall O."/>
            <person name="Minx P."/>
            <person name="Tomlinson C."/>
            <person name="Mitreva M."/>
            <person name="Nelson J."/>
            <person name="Hou S."/>
            <person name="Wollam A."/>
            <person name="Pepin K.H."/>
            <person name="Johnson M."/>
            <person name="Bhonagiri V."/>
            <person name="Nash W.E."/>
            <person name="Warren W."/>
            <person name="Chinwalla A."/>
            <person name="Mardis E.R."/>
            <person name="Wilson R.K."/>
        </authorList>
    </citation>
    <scope>NUCLEOTIDE SEQUENCE [LARGE SCALE GENOMIC DNA]</scope>
    <source>
        <strain evidence="9">DSM 15176</strain>
    </source>
</reference>
<dbReference type="GO" id="GO:0055085">
    <property type="term" value="P:transmembrane transport"/>
    <property type="evidence" value="ECO:0007669"/>
    <property type="project" value="InterPro"/>
</dbReference>
<sequence length="317" mass="33745">MNGLENLIFSLDATLPVFLVMVAGGILGKLGFLPKEFCKASDKLTFKITLPIMLFLDMADVDMRHDFQPRFVLFCFGATLISILVIWGLARLLMRDKSIIGEFVQASYRSSAAVLGVAFIQNIYGEAGMAPLMILGSVPLFNIFAVLILMIESPQEQHEAPRPGQLVHGVITNPILLGIIAGTIFSLLPVELPTIADKTLNSLASLTTPLALLSIGASFEGPKALKKAGPTLVAALIKTVGLSAIFIPCALALGFREKELIALLIMLGSPTTPSSYVMAKNMGHEGVVTASAIAATTLLSALTLTGWIFILHGGGWL</sequence>
<dbReference type="PANTHER" id="PTHR36838">
    <property type="entry name" value="AUXIN EFFLUX CARRIER FAMILY PROTEIN"/>
    <property type="match status" value="1"/>
</dbReference>
<comment type="caution">
    <text evidence="9">The sequence shown here is derived from an EMBL/GenBank/DDBJ whole genome shotgun (WGS) entry which is preliminary data.</text>
</comment>
<dbReference type="HOGENOM" id="CLU_056175_3_0_9"/>
<keyword evidence="4" id="KW-1003">Cell membrane</keyword>
<feature type="transmembrane region" description="Helical" evidence="8">
    <location>
        <begin position="106"/>
        <end position="124"/>
    </location>
</feature>
<feature type="transmembrane region" description="Helical" evidence="8">
    <location>
        <begin position="200"/>
        <end position="219"/>
    </location>
</feature>
<dbReference type="InterPro" id="IPR038770">
    <property type="entry name" value="Na+/solute_symporter_sf"/>
</dbReference>
<dbReference type="eggNOG" id="COG0679">
    <property type="taxonomic scope" value="Bacteria"/>
</dbReference>
<evidence type="ECO:0000256" key="5">
    <source>
        <dbReference type="ARBA" id="ARBA00022692"/>
    </source>
</evidence>
<name>D1PJS9_9FIRM</name>
<dbReference type="RefSeq" id="WP_007046080.1">
    <property type="nucleotide sequence ID" value="NZ_GG704769.1"/>
</dbReference>
<keyword evidence="6 8" id="KW-1133">Transmembrane helix</keyword>
<accession>D1PJS9</accession>
<feature type="transmembrane region" description="Helical" evidence="8">
    <location>
        <begin position="13"/>
        <end position="32"/>
    </location>
</feature>
<proteinExistence type="inferred from homology"/>
<evidence type="ECO:0000256" key="6">
    <source>
        <dbReference type="ARBA" id="ARBA00022989"/>
    </source>
</evidence>
<feature type="transmembrane region" description="Helical" evidence="8">
    <location>
        <begin position="71"/>
        <end position="94"/>
    </location>
</feature>
<gene>
    <name evidence="9" type="ORF">SUBVAR_04649</name>
</gene>
<keyword evidence="3" id="KW-0813">Transport</keyword>
<dbReference type="GO" id="GO:0005886">
    <property type="term" value="C:plasma membrane"/>
    <property type="evidence" value="ECO:0007669"/>
    <property type="project" value="UniProtKB-SubCell"/>
</dbReference>
<feature type="transmembrane region" description="Helical" evidence="8">
    <location>
        <begin position="286"/>
        <end position="310"/>
    </location>
</feature>
<keyword evidence="7 8" id="KW-0472">Membrane</keyword>
<feature type="transmembrane region" description="Helical" evidence="8">
    <location>
        <begin position="231"/>
        <end position="254"/>
    </location>
</feature>
<evidence type="ECO:0000313" key="9">
    <source>
        <dbReference type="EMBL" id="EFB77027.1"/>
    </source>
</evidence>
<evidence type="ECO:0000256" key="1">
    <source>
        <dbReference type="ARBA" id="ARBA00004651"/>
    </source>
</evidence>
<dbReference type="PANTHER" id="PTHR36838:SF4">
    <property type="entry name" value="AUXIN EFFLUX CARRIER FAMILY PROTEIN"/>
    <property type="match status" value="1"/>
</dbReference>
<feature type="transmembrane region" description="Helical" evidence="8">
    <location>
        <begin position="170"/>
        <end position="188"/>
    </location>
</feature>
<feature type="transmembrane region" description="Helical" evidence="8">
    <location>
        <begin position="130"/>
        <end position="149"/>
    </location>
</feature>
<evidence type="ECO:0000256" key="7">
    <source>
        <dbReference type="ARBA" id="ARBA00023136"/>
    </source>
</evidence>
<dbReference type="AlphaFoldDB" id="D1PJS9"/>
<dbReference type="Gene3D" id="1.20.1530.20">
    <property type="match status" value="1"/>
</dbReference>
<comment type="similarity">
    <text evidence="2">Belongs to the auxin efflux carrier (TC 2.A.69) family.</text>
</comment>